<dbReference type="SUPFAM" id="SSF53187">
    <property type="entry name" value="Zn-dependent exopeptidases"/>
    <property type="match status" value="1"/>
</dbReference>
<dbReference type="FunFam" id="3.30.70.360:FF:000001">
    <property type="entry name" value="N-acetyldiaminopimelate deacetylase"/>
    <property type="match status" value="1"/>
</dbReference>
<keyword evidence="7" id="KW-1185">Reference proteome</keyword>
<feature type="binding site" evidence="3">
    <location>
        <position position="153"/>
    </location>
    <ligand>
        <name>Mn(2+)</name>
        <dbReference type="ChEBI" id="CHEBI:29035"/>
        <label>2</label>
    </ligand>
</feature>
<gene>
    <name evidence="6" type="primary">yxeP_2</name>
    <name evidence="6" type="ORF">NCTC13832_01999</name>
    <name evidence="5" type="ORF">TP70_04235</name>
</gene>
<dbReference type="PANTHER" id="PTHR11014:SF63">
    <property type="entry name" value="METALLOPEPTIDASE, PUTATIVE (AFU_ORTHOLOGUE AFUA_6G09600)-RELATED"/>
    <property type="match status" value="1"/>
</dbReference>
<dbReference type="EC" id="3.-.-.-" evidence="6"/>
<dbReference type="Gene3D" id="3.40.630.10">
    <property type="entry name" value="Zn peptidases"/>
    <property type="match status" value="1"/>
</dbReference>
<evidence type="ECO:0000313" key="8">
    <source>
        <dbReference type="Proteomes" id="UP000254100"/>
    </source>
</evidence>
<keyword evidence="3" id="KW-0464">Manganese</keyword>
<dbReference type="InterPro" id="IPR036264">
    <property type="entry name" value="Bact_exopeptidase_dim_dom"/>
</dbReference>
<evidence type="ECO:0000313" key="6">
    <source>
        <dbReference type="EMBL" id="SUM58251.1"/>
    </source>
</evidence>
<feature type="binding site" evidence="3">
    <location>
        <position position="95"/>
    </location>
    <ligand>
        <name>Mn(2+)</name>
        <dbReference type="ChEBI" id="CHEBI:29035"/>
        <label>2</label>
    </ligand>
</feature>
<dbReference type="OrthoDB" id="9776731at2"/>
<comment type="similarity">
    <text evidence="1">Belongs to the peptidase M20 family.</text>
</comment>
<dbReference type="EMBL" id="UHDT01000001">
    <property type="protein sequence ID" value="SUM58251.1"/>
    <property type="molecule type" value="Genomic_DNA"/>
</dbReference>
<evidence type="ECO:0000256" key="1">
    <source>
        <dbReference type="ARBA" id="ARBA00006153"/>
    </source>
</evidence>
<sequence length="379" mass="41756">MAAFTEQLITWRREFHRTPECGNAEFETTQRLRDILEAHDITILDVPLKTGLIAEIGQGDTFVAVRSDIDALPIIEQTDLPYASEKQGAMHACGHDIHMAAVLGTALRLKAREATLPGRVRLIFQPAEEVSEGADQVVQTGVLEGAKAIVGFHNDPTLPVGTWRAKAGYMTANVDRFKIDITGVGAHAAMPQDGVDPHIILSQLISGIQTIVSRNVAPYEEAVVTIGQVHSGETWNVIPSQGMIEGTVRTLTPEVRALVETRMQKLCDGLAVQFDASVSLDYQRLTDGVNNDEVLQTLAWQVAEETGYDVQQQPRAQMIGEDFASYQQVAPVHFAMIGSDSAYPLHHPKYAPNEAILDKVPYYFVNFVERLFERATQNV</sequence>
<dbReference type="Pfam" id="PF07687">
    <property type="entry name" value="M20_dimer"/>
    <property type="match status" value="1"/>
</dbReference>
<dbReference type="PIRSF" id="PIRSF005962">
    <property type="entry name" value="Pept_M20D_amidohydro"/>
    <property type="match status" value="1"/>
</dbReference>
<comment type="cofactor">
    <cofactor evidence="3">
        <name>Mn(2+)</name>
        <dbReference type="ChEBI" id="CHEBI:29035"/>
    </cofactor>
    <text evidence="3">The Mn(2+) ion enhances activity.</text>
</comment>
<dbReference type="InterPro" id="IPR017439">
    <property type="entry name" value="Amidohydrolase"/>
</dbReference>
<dbReference type="GO" id="GO:0019877">
    <property type="term" value="P:diaminopimelate biosynthetic process"/>
    <property type="evidence" value="ECO:0007669"/>
    <property type="project" value="UniProtKB-ARBA"/>
</dbReference>
<dbReference type="InterPro" id="IPR002933">
    <property type="entry name" value="Peptidase_M20"/>
</dbReference>
<dbReference type="InterPro" id="IPR011650">
    <property type="entry name" value="Peptidase_M20_dimer"/>
</dbReference>
<dbReference type="RefSeq" id="WP_044359672.1">
    <property type="nucleotide sequence ID" value="NZ_JXWY01000031.1"/>
</dbReference>
<dbReference type="SUPFAM" id="SSF55031">
    <property type="entry name" value="Bacterial exopeptidase dimerisation domain"/>
    <property type="match status" value="1"/>
</dbReference>
<keyword evidence="2 6" id="KW-0378">Hydrolase</keyword>
<dbReference type="GO" id="GO:0050118">
    <property type="term" value="F:N-acetyldiaminopimelate deacetylase activity"/>
    <property type="evidence" value="ECO:0007669"/>
    <property type="project" value="UniProtKB-ARBA"/>
</dbReference>
<protein>
    <submittedName>
        <fullName evidence="6">Amidohydrolase family protein</fullName>
        <ecNumber evidence="6">3.-.-.-</ecNumber>
    </submittedName>
    <submittedName>
        <fullName evidence="5">N-acetyl-L,L-diaminopimelate deacetylase</fullName>
    </submittedName>
</protein>
<dbReference type="PANTHER" id="PTHR11014">
    <property type="entry name" value="PEPTIDASE M20 FAMILY MEMBER"/>
    <property type="match status" value="1"/>
</dbReference>
<dbReference type="Proteomes" id="UP000032366">
    <property type="component" value="Unassembled WGS sequence"/>
</dbReference>
<dbReference type="GO" id="GO:0046872">
    <property type="term" value="F:metal ion binding"/>
    <property type="evidence" value="ECO:0007669"/>
    <property type="project" value="UniProtKB-KW"/>
</dbReference>
<feature type="binding site" evidence="3">
    <location>
        <position position="346"/>
    </location>
    <ligand>
        <name>Mn(2+)</name>
        <dbReference type="ChEBI" id="CHEBI:29035"/>
        <label>2</label>
    </ligand>
</feature>
<evidence type="ECO:0000259" key="4">
    <source>
        <dbReference type="Pfam" id="PF07687"/>
    </source>
</evidence>
<dbReference type="Proteomes" id="UP000254100">
    <property type="component" value="Unassembled WGS sequence"/>
</dbReference>
<reference evidence="5 7" key="1">
    <citation type="submission" date="2015-01" db="EMBL/GenBank/DDBJ databases">
        <authorList>
            <person name="Guo J."/>
        </authorList>
    </citation>
    <scope>NUCLEOTIDE SEQUENCE [LARGE SCALE GENOMIC DNA]</scope>
    <source>
        <strain evidence="5 7">DSM 22147</strain>
    </source>
</reference>
<name>A0A0D6XRC6_9STAP</name>
<evidence type="ECO:0000256" key="2">
    <source>
        <dbReference type="ARBA" id="ARBA00022801"/>
    </source>
</evidence>
<proteinExistence type="inferred from homology"/>
<dbReference type="Pfam" id="PF01546">
    <property type="entry name" value="Peptidase_M20"/>
    <property type="match status" value="1"/>
</dbReference>
<evidence type="ECO:0000313" key="5">
    <source>
        <dbReference type="EMBL" id="KIX91157.1"/>
    </source>
</evidence>
<keyword evidence="3" id="KW-0479">Metal-binding</keyword>
<feature type="domain" description="Peptidase M20 dimerisation" evidence="4">
    <location>
        <begin position="173"/>
        <end position="271"/>
    </location>
</feature>
<dbReference type="AlphaFoldDB" id="A0A0D6XRC6"/>
<feature type="binding site" evidence="3">
    <location>
        <position position="93"/>
    </location>
    <ligand>
        <name>Mn(2+)</name>
        <dbReference type="ChEBI" id="CHEBI:29035"/>
        <label>2</label>
    </ligand>
</feature>
<reference evidence="6 8" key="2">
    <citation type="submission" date="2018-06" db="EMBL/GenBank/DDBJ databases">
        <authorList>
            <consortium name="Pathogen Informatics"/>
            <person name="Doyle S."/>
        </authorList>
    </citation>
    <scope>NUCLEOTIDE SEQUENCE [LARGE SCALE GENOMIC DNA]</scope>
    <source>
        <strain evidence="6 8">NCTC13832</strain>
    </source>
</reference>
<dbReference type="EMBL" id="JXWY01000031">
    <property type="protein sequence ID" value="KIX91157.1"/>
    <property type="molecule type" value="Genomic_DNA"/>
</dbReference>
<feature type="binding site" evidence="3">
    <location>
        <position position="129"/>
    </location>
    <ligand>
        <name>Mn(2+)</name>
        <dbReference type="ChEBI" id="CHEBI:29035"/>
        <label>2</label>
    </ligand>
</feature>
<dbReference type="NCBIfam" id="TIGR01891">
    <property type="entry name" value="amidohydrolases"/>
    <property type="match status" value="1"/>
</dbReference>
<dbReference type="STRING" id="569857.TP70_04235"/>
<dbReference type="Gene3D" id="3.30.70.360">
    <property type="match status" value="1"/>
</dbReference>
<organism evidence="6 8">
    <name type="scientific">Staphylococcus microti</name>
    <dbReference type="NCBI Taxonomy" id="569857"/>
    <lineage>
        <taxon>Bacteria</taxon>
        <taxon>Bacillati</taxon>
        <taxon>Bacillota</taxon>
        <taxon>Bacilli</taxon>
        <taxon>Bacillales</taxon>
        <taxon>Staphylococcaceae</taxon>
        <taxon>Staphylococcus</taxon>
    </lineage>
</organism>
<evidence type="ECO:0000313" key="7">
    <source>
        <dbReference type="Proteomes" id="UP000032366"/>
    </source>
</evidence>
<evidence type="ECO:0000256" key="3">
    <source>
        <dbReference type="PIRSR" id="PIRSR005962-1"/>
    </source>
</evidence>
<accession>A0A0D6XRC6</accession>